<evidence type="ECO:0000256" key="4">
    <source>
        <dbReference type="ARBA" id="ARBA00022912"/>
    </source>
</evidence>
<gene>
    <name evidence="9" type="ORF">Rsub_04234</name>
</gene>
<evidence type="ECO:0000256" key="3">
    <source>
        <dbReference type="ARBA" id="ARBA00022801"/>
    </source>
</evidence>
<keyword evidence="9" id="KW-0418">Kinase</keyword>
<dbReference type="InterPro" id="IPR000340">
    <property type="entry name" value="Dual-sp_phosphatase_cat-dom"/>
</dbReference>
<dbReference type="PROSITE" id="PS00383">
    <property type="entry name" value="TYR_PHOSPHATASE_1"/>
    <property type="match status" value="1"/>
</dbReference>
<feature type="domain" description="Tyrosine specific protein phosphatases" evidence="8">
    <location>
        <begin position="197"/>
        <end position="270"/>
    </location>
</feature>
<dbReference type="AlphaFoldDB" id="A0A2V0NV29"/>
<dbReference type="SMART" id="SM00240">
    <property type="entry name" value="FHA"/>
    <property type="match status" value="1"/>
</dbReference>
<protein>
    <recommendedName>
        <fullName evidence="2">protein-tyrosine-phosphatase</fullName>
        <ecNumber evidence="2">3.1.3.48</ecNumber>
    </recommendedName>
</protein>
<feature type="compositionally biased region" description="Low complexity" evidence="5">
    <location>
        <begin position="331"/>
        <end position="342"/>
    </location>
</feature>
<dbReference type="GO" id="GO:0005737">
    <property type="term" value="C:cytoplasm"/>
    <property type="evidence" value="ECO:0007669"/>
    <property type="project" value="TreeGrafter"/>
</dbReference>
<keyword evidence="10" id="KW-1185">Reference proteome</keyword>
<dbReference type="GO" id="GO:0008330">
    <property type="term" value="F:protein tyrosine/threonine phosphatase activity"/>
    <property type="evidence" value="ECO:0007669"/>
    <property type="project" value="TreeGrafter"/>
</dbReference>
<evidence type="ECO:0000259" key="7">
    <source>
        <dbReference type="PROSITE" id="PS50054"/>
    </source>
</evidence>
<dbReference type="Proteomes" id="UP000247498">
    <property type="component" value="Unassembled WGS sequence"/>
</dbReference>
<dbReference type="PANTHER" id="PTHR10159:SF519">
    <property type="entry name" value="DUAL SPECIFICITY PROTEIN PHOSPHATASE MPK3"/>
    <property type="match status" value="1"/>
</dbReference>
<dbReference type="SUPFAM" id="SSF52799">
    <property type="entry name" value="(Phosphotyrosine protein) phosphatases II"/>
    <property type="match status" value="1"/>
</dbReference>
<sequence>MPLDARTIDADGVFRAVYAACPNDPKVLLVDVRPLGHFKKGHAVRAYCVRLSADGGALLDYSQASYDTAWSKDVWWGRPVIVYGPPALSRDHPVAAFLSREGRAASLAVYRDGLEGLAAAYPFLVTASVKQGCFKHYPSMILPRWLFLGDWGDAEAAERLAELGVKRIVSIHNHPENLKPRAGVRHLKLELPDVETADISAHFNAAYEFIDEGRRLKQPTLVHCGAGVSRSAALVAAYLMRSRPGTTAAAALAEVRAARSMVQPNDGFYRTLCALEHGLGIPEHERSDPNALTGFAGADAGEVKLSADAAGAKVAVVQLDAAGRALGAGAPAAPAAAPAAGVVGRGDEAQRRRRSRSRSRSREGERGWRDRARDRERERERDRRRSRSREREGRDGGRRDRSGSRERRRGRSRSRSRERDGHGGGGGRARDAPAPPPTAPADPVAAAAAAAAAAGKKGFLLAIRISKPDGQVGQLVLGPVGLHQRVVFGRAPPPAADVALEHASASRQHAALTVDAAGAVSLTDLGSSHGSKVGDAWIKPHAPKEVPLGAVMRFGASTRAYKLERVERVG</sequence>
<evidence type="ECO:0000256" key="5">
    <source>
        <dbReference type="SAM" id="MobiDB-lite"/>
    </source>
</evidence>
<name>A0A2V0NV29_9CHLO</name>
<dbReference type="OrthoDB" id="10252009at2759"/>
<dbReference type="InterPro" id="IPR008984">
    <property type="entry name" value="SMAD_FHA_dom_sf"/>
</dbReference>
<dbReference type="Gene3D" id="2.60.200.20">
    <property type="match status" value="1"/>
</dbReference>
<dbReference type="SUPFAM" id="SSF52821">
    <property type="entry name" value="Rhodanese/Cell cycle control phosphatase"/>
    <property type="match status" value="1"/>
</dbReference>
<dbReference type="GO" id="GO:0017017">
    <property type="term" value="F:MAP kinase tyrosine/serine/threonine phosphatase activity"/>
    <property type="evidence" value="ECO:0007669"/>
    <property type="project" value="TreeGrafter"/>
</dbReference>
<feature type="domain" description="Tyrosine-protein phosphatase" evidence="7">
    <location>
        <begin position="137"/>
        <end position="281"/>
    </location>
</feature>
<dbReference type="GO" id="GO:0033550">
    <property type="term" value="F:MAP kinase tyrosine phosphatase activity"/>
    <property type="evidence" value="ECO:0007669"/>
    <property type="project" value="TreeGrafter"/>
</dbReference>
<keyword evidence="9" id="KW-0808">Transferase</keyword>
<evidence type="ECO:0000259" key="6">
    <source>
        <dbReference type="PROSITE" id="PS50006"/>
    </source>
</evidence>
<comment type="similarity">
    <text evidence="1">Belongs to the protein-tyrosine phosphatase family. Non-receptor class dual specificity subfamily.</text>
</comment>
<dbReference type="PANTHER" id="PTHR10159">
    <property type="entry name" value="DUAL SPECIFICITY PROTEIN PHOSPHATASE"/>
    <property type="match status" value="1"/>
</dbReference>
<dbReference type="InterPro" id="IPR016130">
    <property type="entry name" value="Tyr_Pase_AS"/>
</dbReference>
<dbReference type="EMBL" id="BDRX01000024">
    <property type="protein sequence ID" value="GBF91494.1"/>
    <property type="molecule type" value="Genomic_DNA"/>
</dbReference>
<feature type="compositionally biased region" description="Basic and acidic residues" evidence="5">
    <location>
        <begin position="360"/>
        <end position="405"/>
    </location>
</feature>
<keyword evidence="4" id="KW-0904">Protein phosphatase</keyword>
<dbReference type="Pfam" id="PF00782">
    <property type="entry name" value="DSPc"/>
    <property type="match status" value="1"/>
</dbReference>
<evidence type="ECO:0000313" key="9">
    <source>
        <dbReference type="EMBL" id="GBF91494.1"/>
    </source>
</evidence>
<dbReference type="STRING" id="307507.A0A2V0NV29"/>
<dbReference type="PROSITE" id="PS50006">
    <property type="entry name" value="FHA_DOMAIN"/>
    <property type="match status" value="1"/>
</dbReference>
<reference evidence="9 10" key="1">
    <citation type="journal article" date="2018" name="Sci. Rep.">
        <title>Raphidocelis subcapitata (=Pseudokirchneriella subcapitata) provides an insight into genome evolution and environmental adaptations in the Sphaeropleales.</title>
        <authorList>
            <person name="Suzuki S."/>
            <person name="Yamaguchi H."/>
            <person name="Nakajima N."/>
            <person name="Kawachi M."/>
        </authorList>
    </citation>
    <scope>NUCLEOTIDE SEQUENCE [LARGE SCALE GENOMIC DNA]</scope>
    <source>
        <strain evidence="9 10">NIES-35</strain>
    </source>
</reference>
<dbReference type="InterPro" id="IPR000387">
    <property type="entry name" value="Tyr_Pase_dom"/>
</dbReference>
<dbReference type="GO" id="GO:0043409">
    <property type="term" value="P:negative regulation of MAPK cascade"/>
    <property type="evidence" value="ECO:0007669"/>
    <property type="project" value="TreeGrafter"/>
</dbReference>
<organism evidence="9 10">
    <name type="scientific">Raphidocelis subcapitata</name>
    <dbReference type="NCBI Taxonomy" id="307507"/>
    <lineage>
        <taxon>Eukaryota</taxon>
        <taxon>Viridiplantae</taxon>
        <taxon>Chlorophyta</taxon>
        <taxon>core chlorophytes</taxon>
        <taxon>Chlorophyceae</taxon>
        <taxon>CS clade</taxon>
        <taxon>Sphaeropleales</taxon>
        <taxon>Selenastraceae</taxon>
        <taxon>Raphidocelis</taxon>
    </lineage>
</organism>
<dbReference type="InterPro" id="IPR029021">
    <property type="entry name" value="Prot-tyrosine_phosphatase-like"/>
</dbReference>
<dbReference type="SUPFAM" id="SSF49879">
    <property type="entry name" value="SMAD/FHA domain"/>
    <property type="match status" value="1"/>
</dbReference>
<dbReference type="GO" id="GO:0016301">
    <property type="term" value="F:kinase activity"/>
    <property type="evidence" value="ECO:0007669"/>
    <property type="project" value="UniProtKB-KW"/>
</dbReference>
<dbReference type="PROSITE" id="PS50056">
    <property type="entry name" value="TYR_PHOSPHATASE_2"/>
    <property type="match status" value="1"/>
</dbReference>
<evidence type="ECO:0000256" key="1">
    <source>
        <dbReference type="ARBA" id="ARBA00008601"/>
    </source>
</evidence>
<evidence type="ECO:0000256" key="2">
    <source>
        <dbReference type="ARBA" id="ARBA00013064"/>
    </source>
</evidence>
<keyword evidence="3" id="KW-0378">Hydrolase</keyword>
<dbReference type="InterPro" id="IPR020422">
    <property type="entry name" value="TYR_PHOSPHATASE_DUAL_dom"/>
</dbReference>
<proteinExistence type="inferred from homology"/>
<dbReference type="SMART" id="SM00195">
    <property type="entry name" value="DSPc"/>
    <property type="match status" value="1"/>
</dbReference>
<accession>A0A2V0NV29</accession>
<feature type="domain" description="FHA" evidence="6">
    <location>
        <begin position="486"/>
        <end position="538"/>
    </location>
</feature>
<comment type="caution">
    <text evidence="9">The sequence shown here is derived from an EMBL/GenBank/DDBJ whole genome shotgun (WGS) entry which is preliminary data.</text>
</comment>
<dbReference type="InterPro" id="IPR036873">
    <property type="entry name" value="Rhodanese-like_dom_sf"/>
</dbReference>
<dbReference type="InParanoid" id="A0A2V0NV29"/>
<dbReference type="EC" id="3.1.3.48" evidence="2"/>
<dbReference type="InterPro" id="IPR000253">
    <property type="entry name" value="FHA_dom"/>
</dbReference>
<evidence type="ECO:0000259" key="8">
    <source>
        <dbReference type="PROSITE" id="PS50056"/>
    </source>
</evidence>
<dbReference type="Gene3D" id="3.90.190.10">
    <property type="entry name" value="Protein tyrosine phosphatase superfamily"/>
    <property type="match status" value="1"/>
</dbReference>
<dbReference type="CDD" id="cd14498">
    <property type="entry name" value="DSP"/>
    <property type="match status" value="1"/>
</dbReference>
<dbReference type="Pfam" id="PF00498">
    <property type="entry name" value="FHA"/>
    <property type="match status" value="1"/>
</dbReference>
<dbReference type="PROSITE" id="PS50054">
    <property type="entry name" value="TYR_PHOSPHATASE_DUAL"/>
    <property type="match status" value="1"/>
</dbReference>
<feature type="region of interest" description="Disordered" evidence="5">
    <location>
        <begin position="331"/>
        <end position="443"/>
    </location>
</feature>
<evidence type="ECO:0000313" key="10">
    <source>
        <dbReference type="Proteomes" id="UP000247498"/>
    </source>
</evidence>